<name>A0A1G6ZUL5_9EURY</name>
<evidence type="ECO:0000313" key="3">
    <source>
        <dbReference type="Proteomes" id="UP000324021"/>
    </source>
</evidence>
<keyword evidence="1" id="KW-0472">Membrane</keyword>
<protein>
    <submittedName>
        <fullName evidence="2">Uncharacterized protein</fullName>
    </submittedName>
</protein>
<dbReference type="Proteomes" id="UP000324021">
    <property type="component" value="Unassembled WGS sequence"/>
</dbReference>
<evidence type="ECO:0000256" key="1">
    <source>
        <dbReference type="SAM" id="Phobius"/>
    </source>
</evidence>
<gene>
    <name evidence="2" type="ORF">SAMN05192552_11272</name>
</gene>
<organism evidence="2 3">
    <name type="scientific">Natrinema hispanicum</name>
    <dbReference type="NCBI Taxonomy" id="392421"/>
    <lineage>
        <taxon>Archaea</taxon>
        <taxon>Methanobacteriati</taxon>
        <taxon>Methanobacteriota</taxon>
        <taxon>Stenosarchaea group</taxon>
        <taxon>Halobacteria</taxon>
        <taxon>Halobacteriales</taxon>
        <taxon>Natrialbaceae</taxon>
        <taxon>Natrinema</taxon>
    </lineage>
</organism>
<reference evidence="2 3" key="1">
    <citation type="submission" date="2016-10" db="EMBL/GenBank/DDBJ databases">
        <authorList>
            <person name="Varghese N."/>
            <person name="Submissions S."/>
        </authorList>
    </citation>
    <scope>NUCLEOTIDE SEQUENCE [LARGE SCALE GENOMIC DNA]</scope>
    <source>
        <strain evidence="2 3">CDM_1</strain>
    </source>
</reference>
<accession>A0A1G6ZUL5</accession>
<sequence length="127" mass="13452">MVSIKQVGDAGFALTLSVGVGVLSLLIAMGKGYGVATMVSIGMSFGVAYLLYQRYPTVETNLLWKFGGISLILFVTGNAVTTNSIYAPNREVSPLVVGSIWIFSLTVAYLVVAGGVLSSLKQRLVSW</sequence>
<feature type="transmembrane region" description="Helical" evidence="1">
    <location>
        <begin position="63"/>
        <end position="80"/>
    </location>
</feature>
<keyword evidence="1" id="KW-0812">Transmembrane</keyword>
<feature type="transmembrane region" description="Helical" evidence="1">
    <location>
        <begin position="7"/>
        <end position="27"/>
    </location>
</feature>
<keyword evidence="1" id="KW-1133">Transmembrane helix</keyword>
<dbReference type="AlphaFoldDB" id="A0A1G6ZUL5"/>
<dbReference type="RefSeq" id="WP_149782736.1">
    <property type="nucleotide sequence ID" value="NZ_FMZP01000127.1"/>
</dbReference>
<feature type="transmembrane region" description="Helical" evidence="1">
    <location>
        <begin position="33"/>
        <end position="51"/>
    </location>
</feature>
<dbReference type="EMBL" id="FMZP01000127">
    <property type="protein sequence ID" value="SDE06348.1"/>
    <property type="molecule type" value="Genomic_DNA"/>
</dbReference>
<proteinExistence type="predicted"/>
<evidence type="ECO:0000313" key="2">
    <source>
        <dbReference type="EMBL" id="SDE06348.1"/>
    </source>
</evidence>
<feature type="transmembrane region" description="Helical" evidence="1">
    <location>
        <begin position="100"/>
        <end position="120"/>
    </location>
</feature>